<sequence>MVAPLTLPTGFTENSVRVHPVVLYTICDAYVRRNQGQKRVIGTLLGNITDGVVEVKSCYAVPHSENNDQVAFDVQHHQTMMGLHQKVYSQEQVVGWFSTSAEVTGSDALIQSFFSNEASNPILLTVDAALSNGKLDISAYVSRTLSVKGRLLAREFQAVDCSIVAADVEALGSELMSAEEAPIAPSGESEVVGALESLRAALAAAAAYVDAVVEGRAAPNVALAPAEFQAALAHSQNDVLITSYFGNLIRTHVALADKLGTLELPLL</sequence>
<dbReference type="EMBL" id="JASFZW010000006">
    <property type="protein sequence ID" value="KAK2077496.1"/>
    <property type="molecule type" value="Genomic_DNA"/>
</dbReference>
<dbReference type="InterPro" id="IPR000555">
    <property type="entry name" value="JAMM/MPN+_dom"/>
</dbReference>
<keyword evidence="3" id="KW-1185">Reference proteome</keyword>
<dbReference type="PANTHER" id="PTHR10540">
    <property type="entry name" value="EUKARYOTIC TRANSLATION INITIATION FACTOR 3 SUBUNIT F-RELATED"/>
    <property type="match status" value="1"/>
</dbReference>
<dbReference type="SMART" id="SM00232">
    <property type="entry name" value="JAB_MPN"/>
    <property type="match status" value="1"/>
</dbReference>
<dbReference type="GO" id="GO:0003743">
    <property type="term" value="F:translation initiation factor activity"/>
    <property type="evidence" value="ECO:0007669"/>
    <property type="project" value="TreeGrafter"/>
</dbReference>
<gene>
    <name evidence="2" type="ORF">QBZ16_004341</name>
</gene>
<organism evidence="2 3">
    <name type="scientific">Prototheca wickerhamii</name>
    <dbReference type="NCBI Taxonomy" id="3111"/>
    <lineage>
        <taxon>Eukaryota</taxon>
        <taxon>Viridiplantae</taxon>
        <taxon>Chlorophyta</taxon>
        <taxon>core chlorophytes</taxon>
        <taxon>Trebouxiophyceae</taxon>
        <taxon>Chlorellales</taxon>
        <taxon>Chlorellaceae</taxon>
        <taxon>Prototheca</taxon>
    </lineage>
</organism>
<dbReference type="InterPro" id="IPR037518">
    <property type="entry name" value="MPN"/>
</dbReference>
<dbReference type="PROSITE" id="PS50249">
    <property type="entry name" value="MPN"/>
    <property type="match status" value="1"/>
</dbReference>
<dbReference type="GO" id="GO:0071541">
    <property type="term" value="C:eukaryotic translation initiation factor 3 complex, eIF3m"/>
    <property type="evidence" value="ECO:0007669"/>
    <property type="project" value="TreeGrafter"/>
</dbReference>
<dbReference type="Gene3D" id="3.40.140.10">
    <property type="entry name" value="Cytidine Deaminase, domain 2"/>
    <property type="match status" value="1"/>
</dbReference>
<protein>
    <recommendedName>
        <fullName evidence="1">MPN domain-containing protein</fullName>
    </recommendedName>
</protein>
<evidence type="ECO:0000313" key="3">
    <source>
        <dbReference type="Proteomes" id="UP001255856"/>
    </source>
</evidence>
<dbReference type="GO" id="GO:0031369">
    <property type="term" value="F:translation initiation factor binding"/>
    <property type="evidence" value="ECO:0007669"/>
    <property type="project" value="TreeGrafter"/>
</dbReference>
<accession>A0AAD9IFK2</accession>
<reference evidence="2" key="1">
    <citation type="submission" date="2021-01" db="EMBL/GenBank/DDBJ databases">
        <authorList>
            <person name="Eckstrom K.M.E."/>
        </authorList>
    </citation>
    <scope>NUCLEOTIDE SEQUENCE</scope>
    <source>
        <strain evidence="2">UVCC 0001</strain>
    </source>
</reference>
<dbReference type="Pfam" id="PF01398">
    <property type="entry name" value="JAB"/>
    <property type="match status" value="1"/>
</dbReference>
<evidence type="ECO:0000259" key="1">
    <source>
        <dbReference type="PROSITE" id="PS50249"/>
    </source>
</evidence>
<proteinExistence type="predicted"/>
<evidence type="ECO:0000313" key="2">
    <source>
        <dbReference type="EMBL" id="KAK2077496.1"/>
    </source>
</evidence>
<name>A0AAD9IFK2_PROWI</name>
<feature type="domain" description="MPN" evidence="1">
    <location>
        <begin position="16"/>
        <end position="146"/>
    </location>
</feature>
<dbReference type="Proteomes" id="UP001255856">
    <property type="component" value="Unassembled WGS sequence"/>
</dbReference>
<dbReference type="GO" id="GO:0008237">
    <property type="term" value="F:metallopeptidase activity"/>
    <property type="evidence" value="ECO:0007669"/>
    <property type="project" value="InterPro"/>
</dbReference>
<dbReference type="PANTHER" id="PTHR10540:SF6">
    <property type="entry name" value="EUKARYOTIC TRANSLATION INITIATION FACTOR 3 SUBUNIT F"/>
    <property type="match status" value="1"/>
</dbReference>
<dbReference type="AlphaFoldDB" id="A0AAD9IFK2"/>
<comment type="caution">
    <text evidence="2">The sequence shown here is derived from an EMBL/GenBank/DDBJ whole genome shotgun (WGS) entry which is preliminary data.</text>
</comment>